<name>A0A1E3S363_9MYCO</name>
<dbReference type="InterPro" id="IPR024516">
    <property type="entry name" value="Mce_C"/>
</dbReference>
<keyword evidence="5" id="KW-1185">Reference proteome</keyword>
<dbReference type="NCBIfam" id="TIGR00996">
    <property type="entry name" value="Mtu_fam_mce"/>
    <property type="match status" value="1"/>
</dbReference>
<dbReference type="AlphaFoldDB" id="A0A1E3S363"/>
<dbReference type="GO" id="GO:0051701">
    <property type="term" value="P:biological process involved in interaction with host"/>
    <property type="evidence" value="ECO:0007669"/>
    <property type="project" value="TreeGrafter"/>
</dbReference>
<evidence type="ECO:0000256" key="1">
    <source>
        <dbReference type="SAM" id="Phobius"/>
    </source>
</evidence>
<comment type="caution">
    <text evidence="4">The sequence shown here is derived from an EMBL/GenBank/DDBJ whole genome shotgun (WGS) entry which is preliminary data.</text>
</comment>
<feature type="domain" description="Mce/MlaD" evidence="2">
    <location>
        <begin position="37"/>
        <end position="109"/>
    </location>
</feature>
<proteinExistence type="predicted"/>
<evidence type="ECO:0000313" key="5">
    <source>
        <dbReference type="Proteomes" id="UP000094243"/>
    </source>
</evidence>
<dbReference type="InterPro" id="IPR003399">
    <property type="entry name" value="Mce/MlaD"/>
</dbReference>
<dbReference type="PANTHER" id="PTHR33371">
    <property type="entry name" value="INTERMEMBRANE PHOSPHOLIPID TRANSPORT SYSTEM BINDING PROTEIN MLAD-RELATED"/>
    <property type="match status" value="1"/>
</dbReference>
<dbReference type="Pfam" id="PF02470">
    <property type="entry name" value="MlaD"/>
    <property type="match status" value="1"/>
</dbReference>
<dbReference type="GO" id="GO:0005576">
    <property type="term" value="C:extracellular region"/>
    <property type="evidence" value="ECO:0007669"/>
    <property type="project" value="TreeGrafter"/>
</dbReference>
<keyword evidence="1" id="KW-1133">Transmembrane helix</keyword>
<reference evidence="5" key="1">
    <citation type="submission" date="2016-09" db="EMBL/GenBank/DDBJ databases">
        <authorList>
            <person name="Greninger A.L."/>
            <person name="Jerome K.R."/>
            <person name="Mcnair B."/>
            <person name="Wallis C."/>
            <person name="Fang F."/>
        </authorList>
    </citation>
    <scope>NUCLEOTIDE SEQUENCE [LARGE SCALE GENOMIC DNA]</scope>
    <source>
        <strain evidence="5">M7</strain>
    </source>
</reference>
<accession>A0A1E3S363</accession>
<sequence>MKFRSALIGFSTFMVVAMVLTVLVYGTLRRDPGGPTDSYSALFTDVTGLGGGDDVRVAGVRVGRVDAVTLVGDVAQVTFQIDSEQSIYPDTVASVMYQNIVGQRYLGLSRDRSSAPAQPLPAGSQIPLERTEPSFDVGALLNGFEPLFTLLDPTQVDRLTNAMIDAFQGDSVDVAQFVAQTAELTATFAGPDEILGDVIDNLDTIVGDLAAQDANLAGVITTAHAMVSELNNRREHLIASAGSLNRTAARIAAIGDAVYPQMSELLHREPGFVQHLAGMPDQLAFLGSNTPLVLKGLARVSGDGAYGNAYGCSVNLMGFFPGLTELVPKIVELASPGNVVKNSQKCRPTP</sequence>
<evidence type="ECO:0000313" key="4">
    <source>
        <dbReference type="EMBL" id="ODQ96558.1"/>
    </source>
</evidence>
<evidence type="ECO:0000259" key="2">
    <source>
        <dbReference type="Pfam" id="PF02470"/>
    </source>
</evidence>
<gene>
    <name evidence="4" type="ORF">BHQ17_00710</name>
</gene>
<keyword evidence="1" id="KW-0472">Membrane</keyword>
<dbReference type="InterPro" id="IPR052336">
    <property type="entry name" value="MlaD_Phospholipid_Transporter"/>
</dbReference>
<protein>
    <submittedName>
        <fullName evidence="4">Mammalian cell entry protein</fullName>
    </submittedName>
</protein>
<dbReference type="RefSeq" id="WP_069403304.1">
    <property type="nucleotide sequence ID" value="NZ_MIGZ01000002.1"/>
</dbReference>
<evidence type="ECO:0000259" key="3">
    <source>
        <dbReference type="Pfam" id="PF11887"/>
    </source>
</evidence>
<feature type="transmembrane region" description="Helical" evidence="1">
    <location>
        <begin position="7"/>
        <end position="28"/>
    </location>
</feature>
<feature type="domain" description="Mammalian cell entry C-terminal" evidence="3">
    <location>
        <begin position="117"/>
        <end position="253"/>
    </location>
</feature>
<dbReference type="Pfam" id="PF11887">
    <property type="entry name" value="Mce4_CUP1"/>
    <property type="match status" value="1"/>
</dbReference>
<dbReference type="InterPro" id="IPR005693">
    <property type="entry name" value="Mce"/>
</dbReference>
<dbReference type="OrthoDB" id="338143at2"/>
<dbReference type="EMBL" id="MIGZ01000002">
    <property type="protein sequence ID" value="ODQ96558.1"/>
    <property type="molecule type" value="Genomic_DNA"/>
</dbReference>
<dbReference type="Proteomes" id="UP000094243">
    <property type="component" value="Unassembled WGS sequence"/>
</dbReference>
<organism evidence="4 5">
    <name type="scientific">Mycolicibacterium holsaticum</name>
    <dbReference type="NCBI Taxonomy" id="152142"/>
    <lineage>
        <taxon>Bacteria</taxon>
        <taxon>Bacillati</taxon>
        <taxon>Actinomycetota</taxon>
        <taxon>Actinomycetes</taxon>
        <taxon>Mycobacteriales</taxon>
        <taxon>Mycobacteriaceae</taxon>
        <taxon>Mycolicibacterium</taxon>
    </lineage>
</organism>
<keyword evidence="1" id="KW-0812">Transmembrane</keyword>
<dbReference type="PANTHER" id="PTHR33371:SF17">
    <property type="entry name" value="MCE-FAMILY PROTEIN MCE1B"/>
    <property type="match status" value="1"/>
</dbReference>